<dbReference type="Pfam" id="PF13877">
    <property type="entry name" value="RPAP3_C"/>
    <property type="match status" value="1"/>
</dbReference>
<feature type="region of interest" description="Disordered" evidence="5">
    <location>
        <begin position="94"/>
        <end position="124"/>
    </location>
</feature>
<dbReference type="InterPro" id="IPR025986">
    <property type="entry name" value="RPAP3-like_C"/>
</dbReference>
<evidence type="ECO:0000256" key="1">
    <source>
        <dbReference type="ARBA" id="ARBA00004496"/>
    </source>
</evidence>
<accession>A0ABY7DBI1</accession>
<dbReference type="PANTHER" id="PTHR45984">
    <property type="entry name" value="RNA (RNA) POLYMERASE II ASSOCIATED PROTEIN HOMOLOG"/>
    <property type="match status" value="1"/>
</dbReference>
<dbReference type="PANTHER" id="PTHR45984:SF1">
    <property type="entry name" value="SPAG1 AXONEMAL DYNEIN ASSEMBLY FACTOR"/>
    <property type="match status" value="1"/>
</dbReference>
<dbReference type="EMBL" id="CP111012">
    <property type="protein sequence ID" value="WAQ94674.1"/>
    <property type="molecule type" value="Genomic_DNA"/>
</dbReference>
<gene>
    <name evidence="7" type="ORF">MAR_007145</name>
</gene>
<dbReference type="SUPFAM" id="SSF48452">
    <property type="entry name" value="TPR-like"/>
    <property type="match status" value="3"/>
</dbReference>
<evidence type="ECO:0000313" key="7">
    <source>
        <dbReference type="EMBL" id="WAQ94674.1"/>
    </source>
</evidence>
<dbReference type="SMART" id="SM00028">
    <property type="entry name" value="TPR"/>
    <property type="match status" value="7"/>
</dbReference>
<reference evidence="7" key="1">
    <citation type="submission" date="2022-11" db="EMBL/GenBank/DDBJ databases">
        <title>Centuries of genome instability and evolution in soft-shell clam transmissible cancer (bioRxiv).</title>
        <authorList>
            <person name="Hart S.F.M."/>
            <person name="Yonemitsu M.A."/>
            <person name="Giersch R.M."/>
            <person name="Beal B.F."/>
            <person name="Arriagada G."/>
            <person name="Davis B.W."/>
            <person name="Ostrander E.A."/>
            <person name="Goff S.P."/>
            <person name="Metzger M.J."/>
        </authorList>
    </citation>
    <scope>NUCLEOTIDE SEQUENCE</scope>
    <source>
        <strain evidence="7">MELC-2E11</strain>
        <tissue evidence="7">Siphon/mantle</tissue>
    </source>
</reference>
<evidence type="ECO:0000313" key="8">
    <source>
        <dbReference type="Proteomes" id="UP001164746"/>
    </source>
</evidence>
<keyword evidence="2" id="KW-0963">Cytoplasm</keyword>
<name>A0ABY7DBI1_MYAAR</name>
<dbReference type="Gene3D" id="1.25.40.10">
    <property type="entry name" value="Tetratricopeptide repeat domain"/>
    <property type="match status" value="4"/>
</dbReference>
<feature type="compositionally biased region" description="Basic and acidic residues" evidence="5">
    <location>
        <begin position="419"/>
        <end position="438"/>
    </location>
</feature>
<comment type="subcellular location">
    <subcellularLocation>
        <location evidence="1">Cytoplasm</location>
    </subcellularLocation>
</comment>
<feature type="compositionally biased region" description="Low complexity" evidence="5">
    <location>
        <begin position="795"/>
        <end position="804"/>
    </location>
</feature>
<feature type="compositionally biased region" description="Polar residues" evidence="5">
    <location>
        <begin position="281"/>
        <end position="299"/>
    </location>
</feature>
<feature type="compositionally biased region" description="Basic and acidic residues" evidence="5">
    <location>
        <begin position="821"/>
        <end position="834"/>
    </location>
</feature>
<keyword evidence="4" id="KW-0802">TPR repeat</keyword>
<keyword evidence="8" id="KW-1185">Reference proteome</keyword>
<sequence length="989" mass="110601">MDLPVMQGSTKRYEIPLGHLDFSYINNCADIKELEKIYRVLNRLLRKEIPLSSKGDLELDERQQLDEDLKSWTSNMKYMDSGVKGEIIEGQADEPELPPIRSGSITLTADGAKSNKPVKSNKRVMPREYRDWDNKVSERTFIGNREMTNLPETVDTTGLSEAEKRMKADREKDKGNEAFRSNDFKEAITYYSRSIFLFPTAASYNNRALAPLMRRGMAYKGLKCFDKSRRDLEAVVSKEPNNKKAQDLLAEVAKEKQEIKKKGRRMKIQEVEEGEEGETTPVRNGNSDSKGDNFDNTANKEGVSEQKGKDSGKTARRMKIEEVDDEEEKETEISVNGNLAKEVISEEKVISKQEATAKDIWGDYDGQTGKATVGKQRETPAENVFDNSEQDLKSNKNGTVESLPEEKDPSKKQIAVENVTKEGRESPVAVEKDYKPDSTETDESDTSEHDDATNGTENNTEDENNTGTESEDSKPAPVQHIKRPVFFMTEYPTNCVKLKEEATKYFKNGQYGEAALKYTKIIEILEKTDNQIVNLSLMLSNRAACHLKIGELPGAVKDCSASLGLVPHSVKPLCRRASAYEHLERFDRAYCDYRHVLLLDSRVDQAHLGTKRCQDMLQQKDGPKWRHKLHPPKVNPTEIPEIVCLDGKSIGSVVLTQPPVTSQSQESTPVPSQSVSSNVTPVSQSQPPTQKSSQSEERKSKPIEKDEKPKERSKPTPQQQFDALKAQGNEAVKKGNFRVAAQLYTQCEGVLPDQTVTYTNRALCYIRLNQTKEAEADCNVEKISGGNRRLESSSESRSQQCSSQKGDGGPKELLETGGQKSTKDPSSKGSKNDTSKPQIQEVSEQKPPATKPTKQSTKQSTSKDEQKEKKQQKKSTTVTDTITGLPSVPKSGPKLDKATPFEFISAWNALKKSETVEPYYDLLKQIKPSDIKTVISNKLDGSMLNIITRCVAEHYLPNDVESVMSQLTTKASKVYNSGDIQALRKSYGL</sequence>
<feature type="compositionally biased region" description="Low complexity" evidence="5">
    <location>
        <begin position="679"/>
        <end position="693"/>
    </location>
</feature>
<feature type="domain" description="RNA-polymerase II-associated protein 3-like C-terminal" evidence="6">
    <location>
        <begin position="898"/>
        <end position="967"/>
    </location>
</feature>
<dbReference type="InterPro" id="IPR011990">
    <property type="entry name" value="TPR-like_helical_dom_sf"/>
</dbReference>
<feature type="region of interest" description="Disordered" evidence="5">
    <location>
        <begin position="659"/>
        <end position="719"/>
    </location>
</feature>
<keyword evidence="3" id="KW-0677">Repeat</keyword>
<feature type="region of interest" description="Disordered" evidence="5">
    <location>
        <begin position="786"/>
        <end position="893"/>
    </location>
</feature>
<protein>
    <submittedName>
        <fullName evidence="7">SPAG1-like protein</fullName>
    </submittedName>
</protein>
<dbReference type="InterPro" id="IPR051982">
    <property type="entry name" value="CiliaryAsmbly_MitoImport"/>
</dbReference>
<dbReference type="InterPro" id="IPR019734">
    <property type="entry name" value="TPR_rpt"/>
</dbReference>
<evidence type="ECO:0000256" key="2">
    <source>
        <dbReference type="ARBA" id="ARBA00022490"/>
    </source>
</evidence>
<feature type="region of interest" description="Disordered" evidence="5">
    <location>
        <begin position="259"/>
        <end position="479"/>
    </location>
</feature>
<evidence type="ECO:0000259" key="6">
    <source>
        <dbReference type="Pfam" id="PF13877"/>
    </source>
</evidence>
<evidence type="ECO:0000256" key="5">
    <source>
        <dbReference type="SAM" id="MobiDB-lite"/>
    </source>
</evidence>
<evidence type="ECO:0000256" key="4">
    <source>
        <dbReference type="ARBA" id="ARBA00022803"/>
    </source>
</evidence>
<proteinExistence type="predicted"/>
<organism evidence="7 8">
    <name type="scientific">Mya arenaria</name>
    <name type="common">Soft-shell clam</name>
    <dbReference type="NCBI Taxonomy" id="6604"/>
    <lineage>
        <taxon>Eukaryota</taxon>
        <taxon>Metazoa</taxon>
        <taxon>Spiralia</taxon>
        <taxon>Lophotrochozoa</taxon>
        <taxon>Mollusca</taxon>
        <taxon>Bivalvia</taxon>
        <taxon>Autobranchia</taxon>
        <taxon>Heteroconchia</taxon>
        <taxon>Euheterodonta</taxon>
        <taxon>Imparidentia</taxon>
        <taxon>Neoheterodontei</taxon>
        <taxon>Myida</taxon>
        <taxon>Myoidea</taxon>
        <taxon>Myidae</taxon>
        <taxon>Mya</taxon>
    </lineage>
</organism>
<dbReference type="Proteomes" id="UP001164746">
    <property type="component" value="Chromosome 1"/>
</dbReference>
<feature type="compositionally biased region" description="Basic and acidic residues" evidence="5">
    <location>
        <begin position="343"/>
        <end position="361"/>
    </location>
</feature>
<evidence type="ECO:0000256" key="3">
    <source>
        <dbReference type="ARBA" id="ARBA00022737"/>
    </source>
</evidence>
<feature type="compositionally biased region" description="Basic and acidic residues" evidence="5">
    <location>
        <begin position="302"/>
        <end position="321"/>
    </location>
</feature>
<feature type="compositionally biased region" description="Basic and acidic residues" evidence="5">
    <location>
        <begin position="694"/>
        <end position="714"/>
    </location>
</feature>
<feature type="compositionally biased region" description="Low complexity" evidence="5">
    <location>
        <begin position="845"/>
        <end position="860"/>
    </location>
</feature>
<feature type="compositionally biased region" description="Polar residues" evidence="5">
    <location>
        <begin position="659"/>
        <end position="678"/>
    </location>
</feature>